<protein>
    <submittedName>
        <fullName evidence="6">Acetyl-coenzyme A transporter 1</fullName>
    </submittedName>
</protein>
<comment type="subcellular location">
    <subcellularLocation>
        <location evidence="1">Membrane</location>
        <topology evidence="1">Multi-pass membrane protein</topology>
    </subcellularLocation>
</comment>
<evidence type="ECO:0000313" key="7">
    <source>
        <dbReference type="Proteomes" id="UP000241890"/>
    </source>
</evidence>
<dbReference type="Proteomes" id="UP000241890">
    <property type="component" value="Unassembled WGS sequence"/>
</dbReference>
<reference evidence="6 7" key="1">
    <citation type="submission" date="2017-12" db="EMBL/GenBank/DDBJ databases">
        <title>Sequencing, de novo assembly and annotation of complete genome of a new Thraustochytrid species, strain FCC1311.</title>
        <authorList>
            <person name="Sedici K."/>
            <person name="Godart F."/>
            <person name="Aiese Cigliano R."/>
            <person name="Sanseverino W."/>
            <person name="Barakat M."/>
            <person name="Ortet P."/>
            <person name="Marechal E."/>
            <person name="Cagnac O."/>
            <person name="Amato A."/>
        </authorList>
    </citation>
    <scope>NUCLEOTIDE SEQUENCE [LARGE SCALE GENOMIC DNA]</scope>
</reference>
<keyword evidence="3 5" id="KW-1133">Transmembrane helix</keyword>
<feature type="transmembrane region" description="Helical" evidence="5">
    <location>
        <begin position="397"/>
        <end position="426"/>
    </location>
</feature>
<evidence type="ECO:0000256" key="3">
    <source>
        <dbReference type="ARBA" id="ARBA00022989"/>
    </source>
</evidence>
<dbReference type="SUPFAM" id="SSF103473">
    <property type="entry name" value="MFS general substrate transporter"/>
    <property type="match status" value="1"/>
</dbReference>
<dbReference type="GO" id="GO:0035348">
    <property type="term" value="P:acetyl-CoA transmembrane transport"/>
    <property type="evidence" value="ECO:0007669"/>
    <property type="project" value="InterPro"/>
</dbReference>
<sequence>MRRGTPGQSQHGYDHIRDPVDQYEASARLGPSKSNAGTETDKRGLQGDYVNVAILLVLYTLQGVPLGLSQTMDLILQEKRLSFEQQGIFSSVSWPYSLKILWAPVVDTVFFRAFGRRKSWLVPTQILIGILLIWAPSQLDTLLGETDGAPKVMELTTLFFIFYLLAATQDVAVDGWAVTMLARRNIGYASTCNAVGQTFGFFLAFTGFMGLEMYGYCDLATFMRIWGWIFIASTLLIAVFKHERSEEERAAAERKEMMMMSAAEAGGELNVAHEAGDIPDSIGEAYAQMRTVLTLPGVRELLVILATRGVAFAAADSLAQRKLVERGMKKEHVASLTVIITPLNILLPGIISRETSGRPLSGLFKNAYLPRVFVGLFSMFLVIGAPDFAAHPDGLPWGFLLVLLCLLVVHSILSTAMFVAMMGFFAQVSDPAIGGTYMTLLNTIANLGSKWPNQFVLFIVDHLTIRSCTGKELPGETCPVWIDGFVPVSIGCVLLGCLWYMAFAERLDRLQNLDISMWRIAPRRV</sequence>
<dbReference type="OrthoDB" id="6415790at2759"/>
<evidence type="ECO:0000313" key="6">
    <source>
        <dbReference type="EMBL" id="GBG27796.1"/>
    </source>
</evidence>
<dbReference type="InterPro" id="IPR004752">
    <property type="entry name" value="AmpG_permease/AT-1"/>
</dbReference>
<keyword evidence="7" id="KW-1185">Reference proteome</keyword>
<dbReference type="InParanoid" id="A0A2R5G9R8"/>
<dbReference type="Pfam" id="PF13000">
    <property type="entry name" value="Acatn"/>
    <property type="match status" value="2"/>
</dbReference>
<dbReference type="InterPro" id="IPR036259">
    <property type="entry name" value="MFS_trans_sf"/>
</dbReference>
<dbReference type="FunCoup" id="A0A2R5G9R8">
    <property type="interactions" value="82"/>
</dbReference>
<gene>
    <name evidence="6" type="ORF">FCC1311_040192</name>
</gene>
<evidence type="ECO:0000256" key="1">
    <source>
        <dbReference type="ARBA" id="ARBA00004141"/>
    </source>
</evidence>
<feature type="transmembrane region" description="Helical" evidence="5">
    <location>
        <begin position="222"/>
        <end position="240"/>
    </location>
</feature>
<proteinExistence type="predicted"/>
<evidence type="ECO:0000256" key="5">
    <source>
        <dbReference type="SAM" id="Phobius"/>
    </source>
</evidence>
<dbReference type="PANTHER" id="PTHR12778:SF9">
    <property type="entry name" value="ACETYL-COENZYME A TRANSPORTER 1"/>
    <property type="match status" value="1"/>
</dbReference>
<dbReference type="PANTHER" id="PTHR12778">
    <property type="entry name" value="SOLUTE CARRIER FAMILY 33 ACETYL-COA TRANSPORTER -RELATED"/>
    <property type="match status" value="1"/>
</dbReference>
<name>A0A2R5G9R8_9STRA</name>
<accession>A0A2R5G9R8</accession>
<feature type="transmembrane region" description="Helical" evidence="5">
    <location>
        <begin position="333"/>
        <end position="351"/>
    </location>
</feature>
<feature type="transmembrane region" description="Helical" evidence="5">
    <location>
        <begin position="157"/>
        <end position="182"/>
    </location>
</feature>
<feature type="transmembrane region" description="Helical" evidence="5">
    <location>
        <begin position="484"/>
        <end position="503"/>
    </location>
</feature>
<comment type="caution">
    <text evidence="6">The sequence shown here is derived from an EMBL/GenBank/DDBJ whole genome shotgun (WGS) entry which is preliminary data.</text>
</comment>
<feature type="transmembrane region" description="Helical" evidence="5">
    <location>
        <begin position="194"/>
        <end position="216"/>
    </location>
</feature>
<evidence type="ECO:0000256" key="2">
    <source>
        <dbReference type="ARBA" id="ARBA00022692"/>
    </source>
</evidence>
<feature type="transmembrane region" description="Helical" evidence="5">
    <location>
        <begin position="371"/>
        <end position="390"/>
    </location>
</feature>
<dbReference type="GO" id="GO:0016020">
    <property type="term" value="C:membrane"/>
    <property type="evidence" value="ECO:0007669"/>
    <property type="project" value="UniProtKB-SubCell"/>
</dbReference>
<evidence type="ECO:0000256" key="4">
    <source>
        <dbReference type="ARBA" id="ARBA00023136"/>
    </source>
</evidence>
<organism evidence="6 7">
    <name type="scientific">Hondaea fermentalgiana</name>
    <dbReference type="NCBI Taxonomy" id="2315210"/>
    <lineage>
        <taxon>Eukaryota</taxon>
        <taxon>Sar</taxon>
        <taxon>Stramenopiles</taxon>
        <taxon>Bigyra</taxon>
        <taxon>Labyrinthulomycetes</taxon>
        <taxon>Thraustochytrida</taxon>
        <taxon>Thraustochytriidae</taxon>
        <taxon>Hondaea</taxon>
    </lineage>
</organism>
<dbReference type="EMBL" id="BEYU01000035">
    <property type="protein sequence ID" value="GBG27796.1"/>
    <property type="molecule type" value="Genomic_DNA"/>
</dbReference>
<keyword evidence="4 5" id="KW-0472">Membrane</keyword>
<dbReference type="Gene3D" id="1.20.1250.20">
    <property type="entry name" value="MFS general substrate transporter like domains"/>
    <property type="match status" value="1"/>
</dbReference>
<keyword evidence="2 5" id="KW-0812">Transmembrane</keyword>
<dbReference type="GO" id="GO:0008521">
    <property type="term" value="F:acetyl-CoA transmembrane transporter activity"/>
    <property type="evidence" value="ECO:0007669"/>
    <property type="project" value="InterPro"/>
</dbReference>
<feature type="transmembrane region" description="Helical" evidence="5">
    <location>
        <begin position="120"/>
        <end position="137"/>
    </location>
</feature>
<dbReference type="AlphaFoldDB" id="A0A2R5G9R8"/>
<dbReference type="InterPro" id="IPR024371">
    <property type="entry name" value="AcetylCoA_trans_1-like"/>
</dbReference>